<dbReference type="Proteomes" id="UP000605970">
    <property type="component" value="Unassembled WGS sequence"/>
</dbReference>
<dbReference type="AlphaFoldDB" id="A0A8T0A1P8"/>
<dbReference type="OrthoDB" id="5840738at2759"/>
<dbReference type="SMART" id="SM00254">
    <property type="entry name" value="ShKT"/>
    <property type="match status" value="1"/>
</dbReference>
<gene>
    <name evidence="3" type="ORF">Mgra_00000459</name>
</gene>
<feature type="compositionally biased region" description="Basic and acidic residues" evidence="1">
    <location>
        <begin position="149"/>
        <end position="170"/>
    </location>
</feature>
<evidence type="ECO:0000313" key="4">
    <source>
        <dbReference type="Proteomes" id="UP000605970"/>
    </source>
</evidence>
<dbReference type="Gene3D" id="1.10.10.1940">
    <property type="match status" value="1"/>
</dbReference>
<sequence>MEECRPDPNPSTNKGVCIKKSTDPLAIKQLDELTKKVVINEGIKEGEVCTKGITKCEIPLYCDGICKKTWNLISKVSGNRIPPPPGDPNCRDALDSNENDETNSKCIEIEELCNKIIYIQLMREQCPKTCGYCDNPELILYDEISNENNEDKSYDESSEDNDKRINNKIK</sequence>
<comment type="caution">
    <text evidence="3">The sequence shown here is derived from an EMBL/GenBank/DDBJ whole genome shotgun (WGS) entry which is preliminary data.</text>
</comment>
<evidence type="ECO:0000259" key="2">
    <source>
        <dbReference type="SMART" id="SM00254"/>
    </source>
</evidence>
<feature type="region of interest" description="Disordered" evidence="1">
    <location>
        <begin position="148"/>
        <end position="170"/>
    </location>
</feature>
<reference evidence="3" key="1">
    <citation type="journal article" date="2020" name="Ecol. Evol.">
        <title>Genome structure and content of the rice root-knot nematode (Meloidogyne graminicola).</title>
        <authorList>
            <person name="Phan N.T."/>
            <person name="Danchin E.G.J."/>
            <person name="Klopp C."/>
            <person name="Perfus-Barbeoch L."/>
            <person name="Kozlowski D.K."/>
            <person name="Koutsovoulos G.D."/>
            <person name="Lopez-Roques C."/>
            <person name="Bouchez O."/>
            <person name="Zahm M."/>
            <person name="Besnard G."/>
            <person name="Bellafiore S."/>
        </authorList>
    </citation>
    <scope>NUCLEOTIDE SEQUENCE</scope>
    <source>
        <strain evidence="3">VN-18</strain>
    </source>
</reference>
<feature type="domain" description="ShKT" evidence="2">
    <location>
        <begin position="89"/>
        <end position="134"/>
    </location>
</feature>
<accession>A0A8T0A1P8</accession>
<evidence type="ECO:0000256" key="1">
    <source>
        <dbReference type="SAM" id="MobiDB-lite"/>
    </source>
</evidence>
<name>A0A8T0A1P8_9BILA</name>
<dbReference type="InterPro" id="IPR003582">
    <property type="entry name" value="ShKT_dom"/>
</dbReference>
<keyword evidence="4" id="KW-1185">Reference proteome</keyword>
<evidence type="ECO:0000313" key="3">
    <source>
        <dbReference type="EMBL" id="KAF7640014.1"/>
    </source>
</evidence>
<dbReference type="EMBL" id="JABEBT010000002">
    <property type="protein sequence ID" value="KAF7640014.1"/>
    <property type="molecule type" value="Genomic_DNA"/>
</dbReference>
<proteinExistence type="predicted"/>
<protein>
    <submittedName>
        <fullName evidence="3">ShKT domain-containing protein</fullName>
    </submittedName>
</protein>
<dbReference type="Pfam" id="PF01549">
    <property type="entry name" value="ShK"/>
    <property type="match status" value="1"/>
</dbReference>
<organism evidence="3 4">
    <name type="scientific">Meloidogyne graminicola</name>
    <dbReference type="NCBI Taxonomy" id="189291"/>
    <lineage>
        <taxon>Eukaryota</taxon>
        <taxon>Metazoa</taxon>
        <taxon>Ecdysozoa</taxon>
        <taxon>Nematoda</taxon>
        <taxon>Chromadorea</taxon>
        <taxon>Rhabditida</taxon>
        <taxon>Tylenchina</taxon>
        <taxon>Tylenchomorpha</taxon>
        <taxon>Tylenchoidea</taxon>
        <taxon>Meloidogynidae</taxon>
        <taxon>Meloidogyninae</taxon>
        <taxon>Meloidogyne</taxon>
    </lineage>
</organism>